<protein>
    <submittedName>
        <fullName evidence="1">Uncharacterized protein</fullName>
    </submittedName>
</protein>
<accession>A0ACB6SAC9</accession>
<organism evidence="1 2">
    <name type="scientific">Macroventuria anomochaeta</name>
    <dbReference type="NCBI Taxonomy" id="301207"/>
    <lineage>
        <taxon>Eukaryota</taxon>
        <taxon>Fungi</taxon>
        <taxon>Dikarya</taxon>
        <taxon>Ascomycota</taxon>
        <taxon>Pezizomycotina</taxon>
        <taxon>Dothideomycetes</taxon>
        <taxon>Pleosporomycetidae</taxon>
        <taxon>Pleosporales</taxon>
        <taxon>Pleosporineae</taxon>
        <taxon>Didymellaceae</taxon>
        <taxon>Macroventuria</taxon>
    </lineage>
</organism>
<sequence length="614" mass="64175">MAIGTGVTEIAESEEELLMSSPAAVSDAAVDKLSATACQDAQVVACPHQKPAEHSANEASSRTDRLGVDQQKPSSNPEATHLDPPDLQPVQQIATNDISTCTTSALIKPDVPPPQANIDAVGVNHQVSCADVDSAGGETSALQDTKTVTETGTATQLDDRTSTPINVQIEVSNGQDNEQQPSPSEPLPVNYGGVDIEHVKPSMEGSQDEALDSHTATLEPSHTDLVHLISRRQEPIQCDPAGDRPTKDVEGADDEAVAGRPQHDISLETSVELPAFTATDPPDLSMNTSHAIPYTTDASDSMDLDPTLAATDLATSRTGPAQDTNVTALPGSHDGCSIAESPKPEQIIGRAAGASALLADAEPTADINYHKLSGNGSSTSSSAARSTATHAFEPHVEKPGNQGMALGATIQASTTMEDTFTQTPTASLIERGPEEIPAPAKAEEAIAEQVNEIPARSTTEAVQSSHPQDRGVEDDQSLASAAPETQTQSQFTASQASEPTPPCPAAKLTPQEVTLAKLRAQKAALLASLGALPAIQVLIEENQTSDVDMSDDDGEPTDADIMAAANNIVKEHIKLLHDYNELKDVGQGLMGLIADQRGVRIVEVQDELGIDAND</sequence>
<reference evidence="1" key="1">
    <citation type="journal article" date="2020" name="Stud. Mycol.">
        <title>101 Dothideomycetes genomes: a test case for predicting lifestyles and emergence of pathogens.</title>
        <authorList>
            <person name="Haridas S."/>
            <person name="Albert R."/>
            <person name="Binder M."/>
            <person name="Bloem J."/>
            <person name="Labutti K."/>
            <person name="Salamov A."/>
            <person name="Andreopoulos B."/>
            <person name="Baker S."/>
            <person name="Barry K."/>
            <person name="Bills G."/>
            <person name="Bluhm B."/>
            <person name="Cannon C."/>
            <person name="Castanera R."/>
            <person name="Culley D."/>
            <person name="Daum C."/>
            <person name="Ezra D."/>
            <person name="Gonzalez J."/>
            <person name="Henrissat B."/>
            <person name="Kuo A."/>
            <person name="Liang C."/>
            <person name="Lipzen A."/>
            <person name="Lutzoni F."/>
            <person name="Magnuson J."/>
            <person name="Mondo S."/>
            <person name="Nolan M."/>
            <person name="Ohm R."/>
            <person name="Pangilinan J."/>
            <person name="Park H.-J."/>
            <person name="Ramirez L."/>
            <person name="Alfaro M."/>
            <person name="Sun H."/>
            <person name="Tritt A."/>
            <person name="Yoshinaga Y."/>
            <person name="Zwiers L.-H."/>
            <person name="Turgeon B."/>
            <person name="Goodwin S."/>
            <person name="Spatafora J."/>
            <person name="Crous P."/>
            <person name="Grigoriev I."/>
        </authorList>
    </citation>
    <scope>NUCLEOTIDE SEQUENCE</scope>
    <source>
        <strain evidence="1">CBS 525.71</strain>
    </source>
</reference>
<proteinExistence type="predicted"/>
<evidence type="ECO:0000313" key="2">
    <source>
        <dbReference type="Proteomes" id="UP000799754"/>
    </source>
</evidence>
<comment type="caution">
    <text evidence="1">The sequence shown here is derived from an EMBL/GenBank/DDBJ whole genome shotgun (WGS) entry which is preliminary data.</text>
</comment>
<keyword evidence="2" id="KW-1185">Reference proteome</keyword>
<dbReference type="EMBL" id="MU006707">
    <property type="protein sequence ID" value="KAF2630308.1"/>
    <property type="molecule type" value="Genomic_DNA"/>
</dbReference>
<gene>
    <name evidence="1" type="ORF">BU25DRAFT_255947</name>
</gene>
<dbReference type="Proteomes" id="UP000799754">
    <property type="component" value="Unassembled WGS sequence"/>
</dbReference>
<name>A0ACB6SAC9_9PLEO</name>
<evidence type="ECO:0000313" key="1">
    <source>
        <dbReference type="EMBL" id="KAF2630308.1"/>
    </source>
</evidence>